<proteinExistence type="predicted"/>
<accession>A0A024GVV1</accession>
<gene>
    <name evidence="1" type="ORF">BN9_132780</name>
</gene>
<organism evidence="1 2">
    <name type="scientific">Albugo candida</name>
    <dbReference type="NCBI Taxonomy" id="65357"/>
    <lineage>
        <taxon>Eukaryota</taxon>
        <taxon>Sar</taxon>
        <taxon>Stramenopiles</taxon>
        <taxon>Oomycota</taxon>
        <taxon>Peronosporomycetes</taxon>
        <taxon>Albuginales</taxon>
        <taxon>Albuginaceae</taxon>
        <taxon>Albugo</taxon>
    </lineage>
</organism>
<reference evidence="1 2" key="1">
    <citation type="submission" date="2012-05" db="EMBL/GenBank/DDBJ databases">
        <title>Recombination and specialization in a pathogen metapopulation.</title>
        <authorList>
            <person name="Gardiner A."/>
            <person name="Kemen E."/>
            <person name="Schultz-Larsen T."/>
            <person name="MacLean D."/>
            <person name="Van Oosterhout C."/>
            <person name="Jones J.D.G."/>
        </authorList>
    </citation>
    <scope>NUCLEOTIDE SEQUENCE [LARGE SCALE GENOMIC DNA]</scope>
    <source>
        <strain evidence="1 2">Ac Nc2</strain>
    </source>
</reference>
<dbReference type="AlphaFoldDB" id="A0A024GVV1"/>
<evidence type="ECO:0000313" key="1">
    <source>
        <dbReference type="EMBL" id="CCI50862.1"/>
    </source>
</evidence>
<dbReference type="InParanoid" id="A0A024GVV1"/>
<dbReference type="Proteomes" id="UP000053237">
    <property type="component" value="Unassembled WGS sequence"/>
</dbReference>
<evidence type="ECO:0000313" key="2">
    <source>
        <dbReference type="Proteomes" id="UP000053237"/>
    </source>
</evidence>
<keyword evidence="2" id="KW-1185">Reference proteome</keyword>
<name>A0A024GVV1_9STRA</name>
<sequence>MPQRLIFASIWRESCFLKEHTEMIALMKEIKQLYPNIDCQIATIDGTYSVITDILQDRYRLQIALWHV</sequence>
<protein>
    <submittedName>
        <fullName evidence="1">Uncharacterized protein</fullName>
    </submittedName>
</protein>
<comment type="caution">
    <text evidence="1">The sequence shown here is derived from an EMBL/GenBank/DDBJ whole genome shotgun (WGS) entry which is preliminary data.</text>
</comment>
<dbReference type="EMBL" id="CAIX01001479">
    <property type="protein sequence ID" value="CCI50862.1"/>
    <property type="molecule type" value="Genomic_DNA"/>
</dbReference>